<accession>A0A1V4I9C2</accession>
<comment type="caution">
    <text evidence="2">The sequence shown here is derived from an EMBL/GenBank/DDBJ whole genome shotgun (WGS) entry which is preliminary data.</text>
</comment>
<dbReference type="AlphaFoldDB" id="A0A1V4I9C2"/>
<dbReference type="InterPro" id="IPR021778">
    <property type="entry name" value="Se/S_carrier-like"/>
</dbReference>
<keyword evidence="3" id="KW-1185">Reference proteome</keyword>
<sequence length="92" mass="10919">MIYIKAEKYDYIMVFTCHQRALYIYEHLTKRNIKAKLVSAPNKINISCTQAVKFKDIDMEIVQTELYRNNIYPTAMYKILGEGKNETYELVE</sequence>
<organism evidence="2 3">
    <name type="scientific">Clostridium chromiireducens</name>
    <dbReference type="NCBI Taxonomy" id="225345"/>
    <lineage>
        <taxon>Bacteria</taxon>
        <taxon>Bacillati</taxon>
        <taxon>Bacillota</taxon>
        <taxon>Clostridia</taxon>
        <taxon>Eubacteriales</taxon>
        <taxon>Clostridiaceae</taxon>
        <taxon>Clostridium</taxon>
    </lineage>
</organism>
<reference evidence="2 3" key="1">
    <citation type="submission" date="2017-03" db="EMBL/GenBank/DDBJ databases">
        <title>Genome sequence of Clostridium chromiireducens DSM 23318.</title>
        <authorList>
            <person name="Poehlein A."/>
            <person name="Daniel R."/>
        </authorList>
    </citation>
    <scope>NUCLEOTIDE SEQUENCE [LARGE SCALE GENOMIC DNA]</scope>
    <source>
        <strain evidence="2 3">DSM 23318</strain>
    </source>
</reference>
<gene>
    <name evidence="2" type="ORF">CLCHR_45300</name>
</gene>
<dbReference type="Pfam" id="PF11823">
    <property type="entry name" value="Se_S_carrier"/>
    <property type="match status" value="1"/>
</dbReference>
<dbReference type="EMBL" id="MZGT01000107">
    <property type="protein sequence ID" value="OPJ56598.1"/>
    <property type="molecule type" value="Genomic_DNA"/>
</dbReference>
<evidence type="ECO:0000259" key="1">
    <source>
        <dbReference type="Pfam" id="PF11823"/>
    </source>
</evidence>
<proteinExistence type="predicted"/>
<dbReference type="Proteomes" id="UP000191056">
    <property type="component" value="Unassembled WGS sequence"/>
</dbReference>
<protein>
    <recommendedName>
        <fullName evidence="1">Putative Se/S carrier protein-like domain-containing protein</fullName>
    </recommendedName>
</protein>
<evidence type="ECO:0000313" key="3">
    <source>
        <dbReference type="Proteomes" id="UP000191056"/>
    </source>
</evidence>
<name>A0A1V4I9C2_9CLOT</name>
<feature type="domain" description="Putative Se/S carrier protein-like" evidence="1">
    <location>
        <begin position="10"/>
        <end position="78"/>
    </location>
</feature>
<evidence type="ECO:0000313" key="2">
    <source>
        <dbReference type="EMBL" id="OPJ56598.1"/>
    </source>
</evidence>
<dbReference type="STRING" id="225345.CLCHR_45300"/>